<dbReference type="SUPFAM" id="SSF48264">
    <property type="entry name" value="Cytochrome P450"/>
    <property type="match status" value="1"/>
</dbReference>
<dbReference type="InterPro" id="IPR036396">
    <property type="entry name" value="Cyt_P450_sf"/>
</dbReference>
<comment type="caution">
    <text evidence="8">The sequence shown here is derived from an EMBL/GenBank/DDBJ whole genome shotgun (WGS) entry which is preliminary data.</text>
</comment>
<dbReference type="InterPro" id="IPR017972">
    <property type="entry name" value="Cyt_P450_CS"/>
</dbReference>
<accession>A0A164NUF4</accession>
<keyword evidence="4 7" id="KW-0560">Oxidoreductase</keyword>
<dbReference type="PANTHER" id="PTHR24291">
    <property type="entry name" value="CYTOCHROME P450 FAMILY 4"/>
    <property type="match status" value="1"/>
</dbReference>
<evidence type="ECO:0000256" key="6">
    <source>
        <dbReference type="ARBA" id="ARBA00023033"/>
    </source>
</evidence>
<dbReference type="PROSITE" id="PS00086">
    <property type="entry name" value="CYTOCHROME_P450"/>
    <property type="match status" value="1"/>
</dbReference>
<evidence type="ECO:0000256" key="2">
    <source>
        <dbReference type="ARBA" id="ARBA00022617"/>
    </source>
</evidence>
<evidence type="ECO:0000256" key="4">
    <source>
        <dbReference type="ARBA" id="ARBA00023002"/>
    </source>
</evidence>
<sequence length="354" mass="39148">MLGDPSRFLSDLPAHGDVVEVRFGPAPVDFVCDPELVRTILLDDATFGRGGVLFDRVREVTGEGLGNCPHSEHRWQRRLLQPTFTATRVAAYAPTMIEQIGTIVDGWGDGQVLAVLAEMSAITSKTLVATLLCGSLPDDVLRMAHHDLQTVTTGVGRRMMIPPLLDRLPTRGKRRYDRARQRLRDTVDAIVADRRNRVGDELISLLLAARHPVSGRPLTDAEISDQVVSFFLAGTETTADTLAWAIHLVATHPEVQNRLHTEVDTYQVHHRPDRYEQPDRAAAIARTSVIPFGSGTRKCIGDDFAITETTLALATIAGRWRLEPIAGDRVRPSRIGMLRPRGLRVRVRSRSSAD</sequence>
<proteinExistence type="inferred from homology"/>
<dbReference type="GO" id="GO:0016705">
    <property type="term" value="F:oxidoreductase activity, acting on paired donors, with incorporation or reduction of molecular oxygen"/>
    <property type="evidence" value="ECO:0007669"/>
    <property type="project" value="InterPro"/>
</dbReference>
<dbReference type="InterPro" id="IPR050196">
    <property type="entry name" value="Cytochrome_P450_Monoox"/>
</dbReference>
<dbReference type="GO" id="GO:0020037">
    <property type="term" value="F:heme binding"/>
    <property type="evidence" value="ECO:0007669"/>
    <property type="project" value="InterPro"/>
</dbReference>
<evidence type="ECO:0000313" key="9">
    <source>
        <dbReference type="Proteomes" id="UP000076512"/>
    </source>
</evidence>
<evidence type="ECO:0000256" key="3">
    <source>
        <dbReference type="ARBA" id="ARBA00022723"/>
    </source>
</evidence>
<dbReference type="InterPro" id="IPR001128">
    <property type="entry name" value="Cyt_P450"/>
</dbReference>
<dbReference type="Pfam" id="PF00067">
    <property type="entry name" value="p450"/>
    <property type="match status" value="1"/>
</dbReference>
<dbReference type="EMBL" id="LWGR01000004">
    <property type="protein sequence ID" value="KZM74738.1"/>
    <property type="molecule type" value="Genomic_DNA"/>
</dbReference>
<organism evidence="8 9">
    <name type="scientific">Nocardia terpenica</name>
    <dbReference type="NCBI Taxonomy" id="455432"/>
    <lineage>
        <taxon>Bacteria</taxon>
        <taxon>Bacillati</taxon>
        <taxon>Actinomycetota</taxon>
        <taxon>Actinomycetes</taxon>
        <taxon>Mycobacteriales</taxon>
        <taxon>Nocardiaceae</taxon>
        <taxon>Nocardia</taxon>
    </lineage>
</organism>
<protein>
    <recommendedName>
        <fullName evidence="10">Cytochrome P450</fullName>
    </recommendedName>
</protein>
<dbReference type="Proteomes" id="UP000076512">
    <property type="component" value="Unassembled WGS sequence"/>
</dbReference>
<dbReference type="AlphaFoldDB" id="A0A164NUF4"/>
<keyword evidence="6 7" id="KW-0503">Monooxygenase</keyword>
<dbReference type="STRING" id="455432.AWN90_22055"/>
<comment type="similarity">
    <text evidence="1 7">Belongs to the cytochrome P450 family.</text>
</comment>
<keyword evidence="3 7" id="KW-0479">Metal-binding</keyword>
<dbReference type="PANTHER" id="PTHR24291:SF50">
    <property type="entry name" value="BIFUNCTIONAL ALBAFLAVENONE MONOOXYGENASE_TERPENE SYNTHASE"/>
    <property type="match status" value="1"/>
</dbReference>
<evidence type="ECO:0000256" key="1">
    <source>
        <dbReference type="ARBA" id="ARBA00010617"/>
    </source>
</evidence>
<dbReference type="Gene3D" id="1.10.630.10">
    <property type="entry name" value="Cytochrome P450"/>
    <property type="match status" value="2"/>
</dbReference>
<keyword evidence="5 7" id="KW-0408">Iron</keyword>
<dbReference type="InterPro" id="IPR002401">
    <property type="entry name" value="Cyt_P450_E_grp-I"/>
</dbReference>
<name>A0A164NUF4_9NOCA</name>
<evidence type="ECO:0008006" key="10">
    <source>
        <dbReference type="Google" id="ProtNLM"/>
    </source>
</evidence>
<dbReference type="PRINTS" id="PR00463">
    <property type="entry name" value="EP450I"/>
</dbReference>
<evidence type="ECO:0000313" key="8">
    <source>
        <dbReference type="EMBL" id="KZM74738.1"/>
    </source>
</evidence>
<evidence type="ECO:0000256" key="5">
    <source>
        <dbReference type="ARBA" id="ARBA00023004"/>
    </source>
</evidence>
<evidence type="ECO:0000256" key="7">
    <source>
        <dbReference type="RuleBase" id="RU000461"/>
    </source>
</evidence>
<gene>
    <name evidence="8" type="ORF">AWN90_22055</name>
</gene>
<dbReference type="GO" id="GO:0004497">
    <property type="term" value="F:monooxygenase activity"/>
    <property type="evidence" value="ECO:0007669"/>
    <property type="project" value="UniProtKB-KW"/>
</dbReference>
<reference evidence="8 9" key="1">
    <citation type="submission" date="2016-04" db="EMBL/GenBank/DDBJ databases">
        <authorList>
            <person name="Evans L.H."/>
            <person name="Alamgir A."/>
            <person name="Owens N."/>
            <person name="Weber N.D."/>
            <person name="Virtaneva K."/>
            <person name="Barbian K."/>
            <person name="Babar A."/>
            <person name="Rosenke K."/>
        </authorList>
    </citation>
    <scope>NUCLEOTIDE SEQUENCE [LARGE SCALE GENOMIC DNA]</scope>
    <source>
        <strain evidence="8 9">IFM 0406</strain>
    </source>
</reference>
<keyword evidence="2 7" id="KW-0349">Heme</keyword>
<keyword evidence="9" id="KW-1185">Reference proteome</keyword>
<dbReference type="GO" id="GO:0005506">
    <property type="term" value="F:iron ion binding"/>
    <property type="evidence" value="ECO:0007669"/>
    <property type="project" value="InterPro"/>
</dbReference>
<dbReference type="PRINTS" id="PR00385">
    <property type="entry name" value="P450"/>
</dbReference>